<evidence type="ECO:0000313" key="5">
    <source>
        <dbReference type="Proteomes" id="UP000232883"/>
    </source>
</evidence>
<dbReference type="GO" id="GO:0000156">
    <property type="term" value="F:phosphorelay response regulator activity"/>
    <property type="evidence" value="ECO:0007669"/>
    <property type="project" value="TreeGrafter"/>
</dbReference>
<dbReference type="AlphaFoldDB" id="A0A2K8Z855"/>
<dbReference type="PROSITE" id="PS50110">
    <property type="entry name" value="RESPONSE_REGULATORY"/>
    <property type="match status" value="1"/>
</dbReference>
<dbReference type="PROSITE" id="PS50930">
    <property type="entry name" value="HTH_LYTTR"/>
    <property type="match status" value="1"/>
</dbReference>
<feature type="domain" description="HTH LytTR-type" evidence="3">
    <location>
        <begin position="159"/>
        <end position="258"/>
    </location>
</feature>
<feature type="modified residue" description="4-aspartylphosphate" evidence="1">
    <location>
        <position position="57"/>
    </location>
</feature>
<dbReference type="RefSeq" id="WP_100992550.1">
    <property type="nucleotide sequence ID" value="NZ_CP025096.1"/>
</dbReference>
<reference evidence="4 5" key="1">
    <citation type="submission" date="2017-11" db="EMBL/GenBank/DDBJ databases">
        <title>Taxonomic description and genome sequences of Spirosoma HA7 sp. nov., isolated from pollen microhabitat of Corylus avellana.</title>
        <authorList>
            <person name="Ambika Manirajan B."/>
            <person name="Suarez C."/>
            <person name="Ratering S."/>
            <person name="Geissler-Plaum R."/>
            <person name="Cardinale M."/>
            <person name="Sylvia S."/>
        </authorList>
    </citation>
    <scope>NUCLEOTIDE SEQUENCE [LARGE SCALE GENOMIC DNA]</scope>
    <source>
        <strain evidence="4 5">HA7</strain>
    </source>
</reference>
<dbReference type="InterPro" id="IPR051271">
    <property type="entry name" value="2C-system_Tx_regulators"/>
</dbReference>
<dbReference type="OrthoDB" id="1646880at2"/>
<gene>
    <name evidence="4" type="ORF">CWM47_31625</name>
</gene>
<keyword evidence="5" id="KW-1185">Reference proteome</keyword>
<accession>A0A2K8Z855</accession>
<dbReference type="Gene3D" id="3.40.50.2300">
    <property type="match status" value="1"/>
</dbReference>
<dbReference type="SUPFAM" id="SSF52172">
    <property type="entry name" value="CheY-like"/>
    <property type="match status" value="1"/>
</dbReference>
<dbReference type="InterPro" id="IPR011006">
    <property type="entry name" value="CheY-like_superfamily"/>
</dbReference>
<dbReference type="SMART" id="SM00850">
    <property type="entry name" value="LytTR"/>
    <property type="match status" value="1"/>
</dbReference>
<dbReference type="Proteomes" id="UP000232883">
    <property type="component" value="Chromosome"/>
</dbReference>
<dbReference type="PANTHER" id="PTHR45526:SF1">
    <property type="entry name" value="TRANSCRIPTIONAL REGULATORY PROTEIN DCUR-RELATED"/>
    <property type="match status" value="1"/>
</dbReference>
<dbReference type="InterPro" id="IPR007492">
    <property type="entry name" value="LytTR_DNA-bd_dom"/>
</dbReference>
<proteinExistence type="predicted"/>
<dbReference type="PANTHER" id="PTHR45526">
    <property type="entry name" value="TRANSCRIPTIONAL REGULATORY PROTEIN DPIA"/>
    <property type="match status" value="1"/>
</dbReference>
<dbReference type="InterPro" id="IPR001789">
    <property type="entry name" value="Sig_transdc_resp-reg_receiver"/>
</dbReference>
<dbReference type="GO" id="GO:0003677">
    <property type="term" value="F:DNA binding"/>
    <property type="evidence" value="ECO:0007669"/>
    <property type="project" value="UniProtKB-KW"/>
</dbReference>
<dbReference type="KEGG" id="spir:CWM47_31625"/>
<dbReference type="Pfam" id="PF04397">
    <property type="entry name" value="LytTR"/>
    <property type="match status" value="1"/>
</dbReference>
<dbReference type="SMART" id="SM00448">
    <property type="entry name" value="REC"/>
    <property type="match status" value="1"/>
</dbReference>
<evidence type="ECO:0000313" key="4">
    <source>
        <dbReference type="EMBL" id="AUD05999.1"/>
    </source>
</evidence>
<dbReference type="EMBL" id="CP025096">
    <property type="protein sequence ID" value="AUD05999.1"/>
    <property type="molecule type" value="Genomic_DNA"/>
</dbReference>
<protein>
    <submittedName>
        <fullName evidence="4">DNA-binding response regulator</fullName>
    </submittedName>
</protein>
<sequence length="262" mass="29514">MTGSLRCAIIEDEPLAQQLLEKYVRRVPSLDLVATFDDAITAFEQLPGLQPEVIFLDINMPEMTGLEFLQAYPLPHPLVVMTTANPHHALEGFELGVVDYLLKPIAFDRFLKAIGRVKERMPKTAPAPPPAAYHPLSDEARTRSNAGPVAIDSPTADFIYLKTDKKLEQIHLHELVYAEALGDYIKVFLPDRFVVTHLTMNKLAETLPLDRFLRINRSFIIQLRHVKVLEGNSVLLSTGDNLVIGPSYRDAVKERIRREQIG</sequence>
<name>A0A2K8Z855_9BACT</name>
<keyword evidence="1" id="KW-0597">Phosphoprotein</keyword>
<evidence type="ECO:0000256" key="1">
    <source>
        <dbReference type="PROSITE-ProRule" id="PRU00169"/>
    </source>
</evidence>
<feature type="domain" description="Response regulatory" evidence="2">
    <location>
        <begin position="6"/>
        <end position="118"/>
    </location>
</feature>
<evidence type="ECO:0000259" key="2">
    <source>
        <dbReference type="PROSITE" id="PS50110"/>
    </source>
</evidence>
<dbReference type="Pfam" id="PF00072">
    <property type="entry name" value="Response_reg"/>
    <property type="match status" value="1"/>
</dbReference>
<evidence type="ECO:0000259" key="3">
    <source>
        <dbReference type="PROSITE" id="PS50930"/>
    </source>
</evidence>
<organism evidence="4 5">
    <name type="scientific">Spirosoma pollinicola</name>
    <dbReference type="NCBI Taxonomy" id="2057025"/>
    <lineage>
        <taxon>Bacteria</taxon>
        <taxon>Pseudomonadati</taxon>
        <taxon>Bacteroidota</taxon>
        <taxon>Cytophagia</taxon>
        <taxon>Cytophagales</taxon>
        <taxon>Cytophagaceae</taxon>
        <taxon>Spirosoma</taxon>
    </lineage>
</organism>
<keyword evidence="4" id="KW-0238">DNA-binding</keyword>
<dbReference type="Gene3D" id="2.40.50.1020">
    <property type="entry name" value="LytTr DNA-binding domain"/>
    <property type="match status" value="1"/>
</dbReference>